<evidence type="ECO:0000256" key="1">
    <source>
        <dbReference type="ARBA" id="ARBA00005384"/>
    </source>
</evidence>
<sequence>MNNNIILHLNRDINTPLYIQLYNELKVLIENESIQKGEKLPSIRSLAKKLDVNNVTIVSAYKLLEQEGYVYSKKGSGTYVKENTEDLHFGYFEDENMELMTNGILSMSEDSINFASVSPTPELFPVEDFKNVLIEALDRDKGNAFVYPEINGYAPLRESISHFLYENYSIDVSSSQIQIISGGQQGIDLIAKTLIQPGDYVLLENPTYSGAVAAFKSRGANIISIPMEEDGINLEELKKNIKTYHPKFLYAMPCYQSPTTYSYSDEKKLEIIDLAYENNLYIIEDDFLSDLSYGDNRLPLKSIDKYDQVIYIKSFSKILMPGLRIGFLTAPKKLLKDIVKAKHTTDITSSGFIQRAFDLYLRKGYWKDHIQKIKLDYSEKYILLLSQIKKLKSHGISFIEPSGGLSLWLKLPKDIDSIELYNECMKNNVIVVPGKIFFIDEKSEYTNYIRLSFGSVTKEQIAKGIDIIDSSILNLKGEKNEDTKYIPLV</sequence>
<dbReference type="InterPro" id="IPR015424">
    <property type="entry name" value="PyrdxlP-dep_Trfase"/>
</dbReference>
<dbReference type="STRING" id="1123281.SAMN02745180_01119"/>
<dbReference type="GO" id="GO:0008483">
    <property type="term" value="F:transaminase activity"/>
    <property type="evidence" value="ECO:0007669"/>
    <property type="project" value="UniProtKB-KW"/>
</dbReference>
<dbReference type="SMART" id="SM00345">
    <property type="entry name" value="HTH_GNTR"/>
    <property type="match status" value="1"/>
</dbReference>
<protein>
    <submittedName>
        <fullName evidence="7">DNA-binding transcriptional regulator, MocR family, contains an aminotransferase domain</fullName>
    </submittedName>
</protein>
<keyword evidence="5" id="KW-0804">Transcription</keyword>
<dbReference type="PROSITE" id="PS50949">
    <property type="entry name" value="HTH_GNTR"/>
    <property type="match status" value="1"/>
</dbReference>
<dbReference type="RefSeq" id="WP_072743791.1">
    <property type="nucleotide sequence ID" value="NZ_FQXR01000004.1"/>
</dbReference>
<dbReference type="Gene3D" id="3.40.640.10">
    <property type="entry name" value="Type I PLP-dependent aspartate aminotransferase-like (Major domain)"/>
    <property type="match status" value="1"/>
</dbReference>
<dbReference type="PANTHER" id="PTHR46577:SF1">
    <property type="entry name" value="HTH-TYPE TRANSCRIPTIONAL REGULATORY PROTEIN GABR"/>
    <property type="match status" value="1"/>
</dbReference>
<evidence type="ECO:0000313" key="8">
    <source>
        <dbReference type="Proteomes" id="UP000184389"/>
    </source>
</evidence>
<feature type="domain" description="HTH gntR-type" evidence="6">
    <location>
        <begin position="15"/>
        <end position="83"/>
    </location>
</feature>
<evidence type="ECO:0000256" key="5">
    <source>
        <dbReference type="ARBA" id="ARBA00023163"/>
    </source>
</evidence>
<organism evidence="7 8">
    <name type="scientific">Sporanaerobacter acetigenes DSM 13106</name>
    <dbReference type="NCBI Taxonomy" id="1123281"/>
    <lineage>
        <taxon>Bacteria</taxon>
        <taxon>Bacillati</taxon>
        <taxon>Bacillota</taxon>
        <taxon>Tissierellia</taxon>
        <taxon>Tissierellales</taxon>
        <taxon>Sporanaerobacteraceae</taxon>
        <taxon>Sporanaerobacter</taxon>
    </lineage>
</organism>
<name>A0A1M5VYV2_9FIRM</name>
<evidence type="ECO:0000256" key="3">
    <source>
        <dbReference type="ARBA" id="ARBA00023015"/>
    </source>
</evidence>
<dbReference type="InterPro" id="IPR036390">
    <property type="entry name" value="WH_DNA-bd_sf"/>
</dbReference>
<dbReference type="Pfam" id="PF00392">
    <property type="entry name" value="GntR"/>
    <property type="match status" value="1"/>
</dbReference>
<dbReference type="SUPFAM" id="SSF53383">
    <property type="entry name" value="PLP-dependent transferases"/>
    <property type="match status" value="1"/>
</dbReference>
<keyword evidence="3" id="KW-0805">Transcription regulation</keyword>
<keyword evidence="4 7" id="KW-0238">DNA-binding</keyword>
<dbReference type="GO" id="GO:0003677">
    <property type="term" value="F:DNA binding"/>
    <property type="evidence" value="ECO:0007669"/>
    <property type="project" value="UniProtKB-KW"/>
</dbReference>
<dbReference type="CDD" id="cd07377">
    <property type="entry name" value="WHTH_GntR"/>
    <property type="match status" value="1"/>
</dbReference>
<dbReference type="Gene3D" id="3.90.1150.10">
    <property type="entry name" value="Aspartate Aminotransferase, domain 1"/>
    <property type="match status" value="1"/>
</dbReference>
<dbReference type="SUPFAM" id="SSF46785">
    <property type="entry name" value="Winged helix' DNA-binding domain"/>
    <property type="match status" value="1"/>
</dbReference>
<dbReference type="InterPro" id="IPR000524">
    <property type="entry name" value="Tscrpt_reg_HTH_GntR"/>
</dbReference>
<gene>
    <name evidence="7" type="ORF">SAMN02745180_01119</name>
</gene>
<dbReference type="GO" id="GO:0030170">
    <property type="term" value="F:pyridoxal phosphate binding"/>
    <property type="evidence" value="ECO:0007669"/>
    <property type="project" value="InterPro"/>
</dbReference>
<keyword evidence="2" id="KW-0663">Pyridoxal phosphate</keyword>
<dbReference type="GO" id="GO:0003700">
    <property type="term" value="F:DNA-binding transcription factor activity"/>
    <property type="evidence" value="ECO:0007669"/>
    <property type="project" value="InterPro"/>
</dbReference>
<dbReference type="InterPro" id="IPR004839">
    <property type="entry name" value="Aminotransferase_I/II_large"/>
</dbReference>
<dbReference type="InterPro" id="IPR036388">
    <property type="entry name" value="WH-like_DNA-bd_sf"/>
</dbReference>
<dbReference type="Proteomes" id="UP000184389">
    <property type="component" value="Unassembled WGS sequence"/>
</dbReference>
<dbReference type="InterPro" id="IPR051446">
    <property type="entry name" value="HTH_trans_reg/aminotransferase"/>
</dbReference>
<dbReference type="EMBL" id="FQXR01000004">
    <property type="protein sequence ID" value="SHH80387.1"/>
    <property type="molecule type" value="Genomic_DNA"/>
</dbReference>
<accession>A0A1M5VYV2</accession>
<comment type="similarity">
    <text evidence="1">In the C-terminal section; belongs to the class-I pyridoxal-phosphate-dependent aminotransferase family.</text>
</comment>
<dbReference type="InterPro" id="IPR015421">
    <property type="entry name" value="PyrdxlP-dep_Trfase_major"/>
</dbReference>
<dbReference type="AlphaFoldDB" id="A0A1M5VYV2"/>
<dbReference type="Pfam" id="PF00155">
    <property type="entry name" value="Aminotran_1_2"/>
    <property type="match status" value="1"/>
</dbReference>
<keyword evidence="7" id="KW-0032">Aminotransferase</keyword>
<dbReference type="Gene3D" id="1.10.10.10">
    <property type="entry name" value="Winged helix-like DNA-binding domain superfamily/Winged helix DNA-binding domain"/>
    <property type="match status" value="1"/>
</dbReference>
<dbReference type="PANTHER" id="PTHR46577">
    <property type="entry name" value="HTH-TYPE TRANSCRIPTIONAL REGULATORY PROTEIN GABR"/>
    <property type="match status" value="1"/>
</dbReference>
<evidence type="ECO:0000313" key="7">
    <source>
        <dbReference type="EMBL" id="SHH80387.1"/>
    </source>
</evidence>
<evidence type="ECO:0000256" key="4">
    <source>
        <dbReference type="ARBA" id="ARBA00023125"/>
    </source>
</evidence>
<reference evidence="7 8" key="1">
    <citation type="submission" date="2016-11" db="EMBL/GenBank/DDBJ databases">
        <authorList>
            <person name="Jaros S."/>
            <person name="Januszkiewicz K."/>
            <person name="Wedrychowicz H."/>
        </authorList>
    </citation>
    <scope>NUCLEOTIDE SEQUENCE [LARGE SCALE GENOMIC DNA]</scope>
    <source>
        <strain evidence="7 8">DSM 13106</strain>
    </source>
</reference>
<evidence type="ECO:0000259" key="6">
    <source>
        <dbReference type="PROSITE" id="PS50949"/>
    </source>
</evidence>
<proteinExistence type="inferred from homology"/>
<keyword evidence="7" id="KW-0808">Transferase</keyword>
<keyword evidence="8" id="KW-1185">Reference proteome</keyword>
<dbReference type="InterPro" id="IPR015422">
    <property type="entry name" value="PyrdxlP-dep_Trfase_small"/>
</dbReference>
<evidence type="ECO:0000256" key="2">
    <source>
        <dbReference type="ARBA" id="ARBA00022898"/>
    </source>
</evidence>
<dbReference type="CDD" id="cd00609">
    <property type="entry name" value="AAT_like"/>
    <property type="match status" value="1"/>
</dbReference>
<dbReference type="OrthoDB" id="9808770at2"/>